<reference evidence="1 2" key="1">
    <citation type="journal article" date="2023" name="Sci. Data">
        <title>Genome assembly of the Korean intertidal mud-creeper Batillaria attramentaria.</title>
        <authorList>
            <person name="Patra A.K."/>
            <person name="Ho P.T."/>
            <person name="Jun S."/>
            <person name="Lee S.J."/>
            <person name="Kim Y."/>
            <person name="Won Y.J."/>
        </authorList>
    </citation>
    <scope>NUCLEOTIDE SEQUENCE [LARGE SCALE GENOMIC DNA]</scope>
    <source>
        <strain evidence="1">Wonlab-2016</strain>
    </source>
</reference>
<dbReference type="EMBL" id="JACVVK020000054">
    <property type="protein sequence ID" value="KAK7497936.1"/>
    <property type="molecule type" value="Genomic_DNA"/>
</dbReference>
<comment type="caution">
    <text evidence="1">The sequence shown here is derived from an EMBL/GenBank/DDBJ whole genome shotgun (WGS) entry which is preliminary data.</text>
</comment>
<protein>
    <submittedName>
        <fullName evidence="1">Uncharacterized protein</fullName>
    </submittedName>
</protein>
<evidence type="ECO:0000313" key="2">
    <source>
        <dbReference type="Proteomes" id="UP001519460"/>
    </source>
</evidence>
<gene>
    <name evidence="1" type="ORF">BaRGS_00010807</name>
</gene>
<keyword evidence="2" id="KW-1185">Reference proteome</keyword>
<dbReference type="AlphaFoldDB" id="A0ABD0LEP1"/>
<accession>A0ABD0LEP1</accession>
<name>A0ABD0LEP1_9CAEN</name>
<dbReference type="Proteomes" id="UP001519460">
    <property type="component" value="Unassembled WGS sequence"/>
</dbReference>
<evidence type="ECO:0000313" key="1">
    <source>
        <dbReference type="EMBL" id="KAK7497936.1"/>
    </source>
</evidence>
<proteinExistence type="predicted"/>
<organism evidence="1 2">
    <name type="scientific">Batillaria attramentaria</name>
    <dbReference type="NCBI Taxonomy" id="370345"/>
    <lineage>
        <taxon>Eukaryota</taxon>
        <taxon>Metazoa</taxon>
        <taxon>Spiralia</taxon>
        <taxon>Lophotrochozoa</taxon>
        <taxon>Mollusca</taxon>
        <taxon>Gastropoda</taxon>
        <taxon>Caenogastropoda</taxon>
        <taxon>Sorbeoconcha</taxon>
        <taxon>Cerithioidea</taxon>
        <taxon>Batillariidae</taxon>
        <taxon>Batillaria</taxon>
    </lineage>
</organism>
<sequence length="125" mass="13894">MESADNNSQFKGFAYITQKTPQKAVATCRAGGQEVPNYRTLMLIGLTITVKRITIITDSHSLWAEGSWDSMTEHETGDRTACRTDVEWWPLHADGRSRKEGELSMCATQLLTNGSRGRPDSLPCC</sequence>